<keyword evidence="14" id="KW-1185">Reference proteome</keyword>
<evidence type="ECO:0000256" key="9">
    <source>
        <dbReference type="ARBA" id="ARBA00023033"/>
    </source>
</evidence>
<evidence type="ECO:0000313" key="13">
    <source>
        <dbReference type="EMBL" id="GFT47454.1"/>
    </source>
</evidence>
<name>A0A8X6P228_NEPPI</name>
<dbReference type="Pfam" id="PF00067">
    <property type="entry name" value="p450"/>
    <property type="match status" value="1"/>
</dbReference>
<feature type="binding site" description="axial binding residue" evidence="11">
    <location>
        <position position="62"/>
    </location>
    <ligand>
        <name>heme</name>
        <dbReference type="ChEBI" id="CHEBI:30413"/>
    </ligand>
    <ligandPart>
        <name>Fe</name>
        <dbReference type="ChEBI" id="CHEBI:18248"/>
    </ligandPart>
</feature>
<dbReference type="EMBL" id="BMAW01064846">
    <property type="protein sequence ID" value="GFT47454.1"/>
    <property type="molecule type" value="Genomic_DNA"/>
</dbReference>
<dbReference type="PANTHER" id="PTHR24291:SF189">
    <property type="entry name" value="CYTOCHROME P450 4C3-RELATED"/>
    <property type="match status" value="1"/>
</dbReference>
<evidence type="ECO:0000256" key="7">
    <source>
        <dbReference type="ARBA" id="ARBA00022824"/>
    </source>
</evidence>
<dbReference type="OrthoDB" id="6432185at2759"/>
<evidence type="ECO:0000256" key="2">
    <source>
        <dbReference type="ARBA" id="ARBA00003690"/>
    </source>
</evidence>
<dbReference type="InterPro" id="IPR017972">
    <property type="entry name" value="Cyt_P450_CS"/>
</dbReference>
<dbReference type="InterPro" id="IPR036396">
    <property type="entry name" value="Cyt_P450_sf"/>
</dbReference>
<dbReference type="GO" id="GO:0004497">
    <property type="term" value="F:monooxygenase activity"/>
    <property type="evidence" value="ECO:0007669"/>
    <property type="project" value="UniProtKB-KW"/>
</dbReference>
<sequence length="121" mass="14098">MKKGGHTIPKGASCFIFSYFLNRDENIFPDPEKFDPDRFLPEKAAKLPDCALLPFGEGRRNCIGQMFAKMELKTIVSSILRNYNVESLDLREDIIPIMRVSLYPSKNIRFRIRPRKFTKIQ</sequence>
<evidence type="ECO:0000313" key="14">
    <source>
        <dbReference type="Proteomes" id="UP000887013"/>
    </source>
</evidence>
<organism evidence="13 14">
    <name type="scientific">Nephila pilipes</name>
    <name type="common">Giant wood spider</name>
    <name type="synonym">Nephila maculata</name>
    <dbReference type="NCBI Taxonomy" id="299642"/>
    <lineage>
        <taxon>Eukaryota</taxon>
        <taxon>Metazoa</taxon>
        <taxon>Ecdysozoa</taxon>
        <taxon>Arthropoda</taxon>
        <taxon>Chelicerata</taxon>
        <taxon>Arachnida</taxon>
        <taxon>Araneae</taxon>
        <taxon>Araneomorphae</taxon>
        <taxon>Entelegynae</taxon>
        <taxon>Araneoidea</taxon>
        <taxon>Nephilidae</taxon>
        <taxon>Nephila</taxon>
    </lineage>
</organism>
<reference evidence="13" key="1">
    <citation type="submission" date="2020-08" db="EMBL/GenBank/DDBJ databases">
        <title>Multicomponent nature underlies the extraordinary mechanical properties of spider dragline silk.</title>
        <authorList>
            <person name="Kono N."/>
            <person name="Nakamura H."/>
            <person name="Mori M."/>
            <person name="Yoshida Y."/>
            <person name="Ohtoshi R."/>
            <person name="Malay A.D."/>
            <person name="Moran D.A.P."/>
            <person name="Tomita M."/>
            <person name="Numata K."/>
            <person name="Arakawa K."/>
        </authorList>
    </citation>
    <scope>NUCLEOTIDE SEQUENCE</scope>
</reference>
<evidence type="ECO:0000256" key="10">
    <source>
        <dbReference type="ARBA" id="ARBA00023136"/>
    </source>
</evidence>
<evidence type="ECO:0000256" key="11">
    <source>
        <dbReference type="PIRSR" id="PIRSR602403-1"/>
    </source>
</evidence>
<evidence type="ECO:0000256" key="6">
    <source>
        <dbReference type="ARBA" id="ARBA00022723"/>
    </source>
</evidence>
<keyword evidence="7" id="KW-0256">Endoplasmic reticulum</keyword>
<comment type="subcellular location">
    <subcellularLocation>
        <location evidence="3">Endoplasmic reticulum membrane</location>
    </subcellularLocation>
</comment>
<evidence type="ECO:0000256" key="1">
    <source>
        <dbReference type="ARBA" id="ARBA00001971"/>
    </source>
</evidence>
<dbReference type="GO" id="GO:0020037">
    <property type="term" value="F:heme binding"/>
    <property type="evidence" value="ECO:0007669"/>
    <property type="project" value="InterPro"/>
</dbReference>
<keyword evidence="5 11" id="KW-0349">Heme</keyword>
<dbReference type="InterPro" id="IPR002403">
    <property type="entry name" value="Cyt_P450_E_grp-IV"/>
</dbReference>
<comment type="caution">
    <text evidence="13">The sequence shown here is derived from an EMBL/GenBank/DDBJ whole genome shotgun (WGS) entry which is preliminary data.</text>
</comment>
<protein>
    <submittedName>
        <fullName evidence="13">Cytochrome P450 4c3</fullName>
    </submittedName>
</protein>
<accession>A0A8X6P228</accession>
<comment type="cofactor">
    <cofactor evidence="1 11">
        <name>heme</name>
        <dbReference type="ChEBI" id="CHEBI:30413"/>
    </cofactor>
</comment>
<keyword evidence="6 11" id="KW-0479">Metal-binding</keyword>
<evidence type="ECO:0000256" key="5">
    <source>
        <dbReference type="ARBA" id="ARBA00022617"/>
    </source>
</evidence>
<keyword evidence="8 11" id="KW-0408">Iron</keyword>
<dbReference type="GO" id="GO:0005506">
    <property type="term" value="F:iron ion binding"/>
    <property type="evidence" value="ECO:0007669"/>
    <property type="project" value="InterPro"/>
</dbReference>
<dbReference type="GO" id="GO:0005789">
    <property type="term" value="C:endoplasmic reticulum membrane"/>
    <property type="evidence" value="ECO:0007669"/>
    <property type="project" value="UniProtKB-SubCell"/>
</dbReference>
<evidence type="ECO:0000256" key="12">
    <source>
        <dbReference type="RuleBase" id="RU000461"/>
    </source>
</evidence>
<dbReference type="PROSITE" id="PS00086">
    <property type="entry name" value="CYTOCHROME_P450"/>
    <property type="match status" value="1"/>
</dbReference>
<dbReference type="SUPFAM" id="SSF48264">
    <property type="entry name" value="Cytochrome P450"/>
    <property type="match status" value="1"/>
</dbReference>
<dbReference type="InterPro" id="IPR001128">
    <property type="entry name" value="Cyt_P450"/>
</dbReference>
<dbReference type="PANTHER" id="PTHR24291">
    <property type="entry name" value="CYTOCHROME P450 FAMILY 4"/>
    <property type="match status" value="1"/>
</dbReference>
<dbReference type="Proteomes" id="UP000887013">
    <property type="component" value="Unassembled WGS sequence"/>
</dbReference>
<dbReference type="AlphaFoldDB" id="A0A8X6P228"/>
<keyword evidence="10" id="KW-0472">Membrane</keyword>
<dbReference type="InterPro" id="IPR050196">
    <property type="entry name" value="Cytochrome_P450_Monoox"/>
</dbReference>
<keyword evidence="12" id="KW-0560">Oxidoreductase</keyword>
<evidence type="ECO:0000256" key="8">
    <source>
        <dbReference type="ARBA" id="ARBA00023004"/>
    </source>
</evidence>
<proteinExistence type="inferred from homology"/>
<dbReference type="PRINTS" id="PR00465">
    <property type="entry name" value="EP450IV"/>
</dbReference>
<dbReference type="Gene3D" id="1.10.630.10">
    <property type="entry name" value="Cytochrome P450"/>
    <property type="match status" value="1"/>
</dbReference>
<comment type="function">
    <text evidence="2">May be involved in the metabolism of insect hormones and in the breakdown of synthetic insecticides.</text>
</comment>
<evidence type="ECO:0000256" key="3">
    <source>
        <dbReference type="ARBA" id="ARBA00004586"/>
    </source>
</evidence>
<gene>
    <name evidence="13" type="primary">Cyp4c3</name>
    <name evidence="13" type="ORF">NPIL_335641</name>
</gene>
<dbReference type="GO" id="GO:0016705">
    <property type="term" value="F:oxidoreductase activity, acting on paired donors, with incorporation or reduction of molecular oxygen"/>
    <property type="evidence" value="ECO:0007669"/>
    <property type="project" value="InterPro"/>
</dbReference>
<evidence type="ECO:0000256" key="4">
    <source>
        <dbReference type="ARBA" id="ARBA00010617"/>
    </source>
</evidence>
<comment type="similarity">
    <text evidence="4 12">Belongs to the cytochrome P450 family.</text>
</comment>
<keyword evidence="9 12" id="KW-0503">Monooxygenase</keyword>